<dbReference type="SUPFAM" id="SSF51679">
    <property type="entry name" value="Bacterial luciferase-like"/>
    <property type="match status" value="1"/>
</dbReference>
<keyword evidence="4" id="KW-0503">Monooxygenase</keyword>
<feature type="domain" description="Luciferase-like" evidence="5">
    <location>
        <begin position="11"/>
        <end position="187"/>
    </location>
</feature>
<dbReference type="EMBL" id="VYTZ01000001">
    <property type="protein sequence ID" value="KAA9381402.1"/>
    <property type="molecule type" value="Genomic_DNA"/>
</dbReference>
<protein>
    <submittedName>
        <fullName evidence="6">LLM class flavin-dependent oxidoreductase</fullName>
    </submittedName>
</protein>
<evidence type="ECO:0000259" key="5">
    <source>
        <dbReference type="Pfam" id="PF00296"/>
    </source>
</evidence>
<evidence type="ECO:0000256" key="4">
    <source>
        <dbReference type="ARBA" id="ARBA00023033"/>
    </source>
</evidence>
<dbReference type="Pfam" id="PF00296">
    <property type="entry name" value="Bac_luciferase"/>
    <property type="match status" value="1"/>
</dbReference>
<keyword evidence="2" id="KW-0288">FMN</keyword>
<dbReference type="InterPro" id="IPR036661">
    <property type="entry name" value="Luciferase-like_sf"/>
</dbReference>
<keyword evidence="1" id="KW-0285">Flavoprotein</keyword>
<dbReference type="InterPro" id="IPR011251">
    <property type="entry name" value="Luciferase-like_dom"/>
</dbReference>
<dbReference type="AlphaFoldDB" id="A0A5J5K9L0"/>
<dbReference type="PANTHER" id="PTHR42847">
    <property type="entry name" value="ALKANESULFONATE MONOOXYGENASE"/>
    <property type="match status" value="1"/>
</dbReference>
<name>A0A5J5K9L0_9ACTN</name>
<dbReference type="PANTHER" id="PTHR42847:SF4">
    <property type="entry name" value="ALKANESULFONATE MONOOXYGENASE-RELATED"/>
    <property type="match status" value="1"/>
</dbReference>
<accession>A0A5J5K9L0</accession>
<reference evidence="6 7" key="1">
    <citation type="submission" date="2019-09" db="EMBL/GenBank/DDBJ databases">
        <title>Screening of Novel Bioactive Compounds from Soil-Associated.</title>
        <authorList>
            <person name="Gong X."/>
        </authorList>
    </citation>
    <scope>NUCLEOTIDE SEQUENCE [LARGE SCALE GENOMIC DNA]</scope>
    <source>
        <strain evidence="6 7">Gxj-6</strain>
    </source>
</reference>
<sequence>MELMTLMPRSPWRDLRRDLDRFEDIGIHGVVVADHLFDVHGPDRRTARPGYDPLTTLAVAATLNERLELGTMMLNAAWTHPAHLIRSLNQVAVIADPRRVLAGLGAGWNPAEFAALGAPMPPFTERLARLERACLLARKLWDTGIATVPTVADDLPVAPRPATSPRLFIGGGSAGVLALAGRHADAVDLGPPTHRGRIQGPVPTRSDAVRRIQTTIDDLAESMAAVEAAAALAGRPRPQASVFVTWVQFCRSTETADVSAKLCGDLGLPGRDLTRCPYALVGDEAQVRDQLAERCERLGLDRLIVVRAELDRIAAAVNAL</sequence>
<keyword evidence="3" id="KW-0560">Oxidoreductase</keyword>
<dbReference type="Gene3D" id="3.20.20.30">
    <property type="entry name" value="Luciferase-like domain"/>
    <property type="match status" value="1"/>
</dbReference>
<comment type="caution">
    <text evidence="6">The sequence shown here is derived from an EMBL/GenBank/DDBJ whole genome shotgun (WGS) entry which is preliminary data.</text>
</comment>
<organism evidence="6 7">
    <name type="scientific">Microbispora cellulosiformans</name>
    <dbReference type="NCBI Taxonomy" id="2614688"/>
    <lineage>
        <taxon>Bacteria</taxon>
        <taxon>Bacillati</taxon>
        <taxon>Actinomycetota</taxon>
        <taxon>Actinomycetes</taxon>
        <taxon>Streptosporangiales</taxon>
        <taxon>Streptosporangiaceae</taxon>
        <taxon>Microbispora</taxon>
    </lineage>
</organism>
<dbReference type="Proteomes" id="UP000327011">
    <property type="component" value="Unassembled WGS sequence"/>
</dbReference>
<evidence type="ECO:0000256" key="1">
    <source>
        <dbReference type="ARBA" id="ARBA00022630"/>
    </source>
</evidence>
<dbReference type="GO" id="GO:0008726">
    <property type="term" value="F:alkanesulfonate monooxygenase activity"/>
    <property type="evidence" value="ECO:0007669"/>
    <property type="project" value="TreeGrafter"/>
</dbReference>
<evidence type="ECO:0000313" key="6">
    <source>
        <dbReference type="EMBL" id="KAA9381402.1"/>
    </source>
</evidence>
<evidence type="ECO:0000256" key="3">
    <source>
        <dbReference type="ARBA" id="ARBA00023002"/>
    </source>
</evidence>
<gene>
    <name evidence="6" type="ORF">F5972_00700</name>
</gene>
<evidence type="ECO:0000256" key="2">
    <source>
        <dbReference type="ARBA" id="ARBA00022643"/>
    </source>
</evidence>
<dbReference type="InterPro" id="IPR050172">
    <property type="entry name" value="SsuD_RutA_monooxygenase"/>
</dbReference>
<dbReference type="GO" id="GO:0046306">
    <property type="term" value="P:alkanesulfonate catabolic process"/>
    <property type="evidence" value="ECO:0007669"/>
    <property type="project" value="TreeGrafter"/>
</dbReference>
<evidence type="ECO:0000313" key="7">
    <source>
        <dbReference type="Proteomes" id="UP000327011"/>
    </source>
</evidence>
<proteinExistence type="predicted"/>
<keyword evidence="7" id="KW-1185">Reference proteome</keyword>
<dbReference type="RefSeq" id="WP_150930049.1">
    <property type="nucleotide sequence ID" value="NZ_VYTZ01000001.1"/>
</dbReference>